<keyword evidence="1" id="KW-0472">Membrane</keyword>
<dbReference type="PANTHER" id="PTHR32060">
    <property type="entry name" value="TAIL-SPECIFIC PROTEASE"/>
    <property type="match status" value="1"/>
</dbReference>
<dbReference type="Pfam" id="PF13568">
    <property type="entry name" value="OMP_b-brl_2"/>
    <property type="match status" value="1"/>
</dbReference>
<dbReference type="Gene3D" id="3.30.750.44">
    <property type="match status" value="1"/>
</dbReference>
<dbReference type="Pfam" id="PF03572">
    <property type="entry name" value="Peptidase_S41"/>
    <property type="match status" value="1"/>
</dbReference>
<protein>
    <recommendedName>
        <fullName evidence="2">Tail specific protease domain-containing protein</fullName>
    </recommendedName>
</protein>
<dbReference type="SMART" id="SM00245">
    <property type="entry name" value="TSPc"/>
    <property type="match status" value="1"/>
</dbReference>
<dbReference type="GO" id="GO:0008236">
    <property type="term" value="F:serine-type peptidase activity"/>
    <property type="evidence" value="ECO:0007669"/>
    <property type="project" value="InterPro"/>
</dbReference>
<organism evidence="3 4">
    <name type="scientific">Pedobacter lusitanus</name>
    <dbReference type="NCBI Taxonomy" id="1503925"/>
    <lineage>
        <taxon>Bacteria</taxon>
        <taxon>Pseudomonadati</taxon>
        <taxon>Bacteroidota</taxon>
        <taxon>Sphingobacteriia</taxon>
        <taxon>Sphingobacteriales</taxon>
        <taxon>Sphingobacteriaceae</taxon>
        <taxon>Pedobacter</taxon>
    </lineage>
</organism>
<dbReference type="CDD" id="cd06567">
    <property type="entry name" value="Peptidase_S41"/>
    <property type="match status" value="1"/>
</dbReference>
<evidence type="ECO:0000259" key="2">
    <source>
        <dbReference type="SMART" id="SM00245"/>
    </source>
</evidence>
<dbReference type="Proteomes" id="UP000032049">
    <property type="component" value="Unassembled WGS sequence"/>
</dbReference>
<comment type="caution">
    <text evidence="3">The sequence shown here is derived from an EMBL/GenBank/DDBJ whole genome shotgun (WGS) entry which is preliminary data.</text>
</comment>
<dbReference type="GO" id="GO:0007165">
    <property type="term" value="P:signal transduction"/>
    <property type="evidence" value="ECO:0007669"/>
    <property type="project" value="TreeGrafter"/>
</dbReference>
<dbReference type="PANTHER" id="PTHR32060:SF30">
    <property type="entry name" value="CARBOXY-TERMINAL PROCESSING PROTEASE CTPA"/>
    <property type="match status" value="1"/>
</dbReference>
<evidence type="ECO:0000256" key="1">
    <source>
        <dbReference type="SAM" id="Phobius"/>
    </source>
</evidence>
<keyword evidence="1" id="KW-1133">Transmembrane helix</keyword>
<dbReference type="OrthoDB" id="5480566at2"/>
<dbReference type="InterPro" id="IPR005151">
    <property type="entry name" value="Tail-specific_protease"/>
</dbReference>
<keyword evidence="4" id="KW-1185">Reference proteome</keyword>
<dbReference type="Gene3D" id="3.90.226.10">
    <property type="entry name" value="2-enoyl-CoA Hydratase, Chain A, domain 1"/>
    <property type="match status" value="1"/>
</dbReference>
<dbReference type="EMBL" id="JXRA01000019">
    <property type="protein sequence ID" value="KIO78217.1"/>
    <property type="molecule type" value="Genomic_DNA"/>
</dbReference>
<reference evidence="3 4" key="1">
    <citation type="submission" date="2015-01" db="EMBL/GenBank/DDBJ databases">
        <title>Draft genome sequence of Pedobacter sp. NL19 isolated from sludge of an effluent treatment pond in an abandoned uranium mine.</title>
        <authorList>
            <person name="Santos T."/>
            <person name="Caetano T."/>
            <person name="Covas C."/>
            <person name="Cruz A."/>
            <person name="Mendo S."/>
        </authorList>
    </citation>
    <scope>NUCLEOTIDE SEQUENCE [LARGE SCALE GENOMIC DNA]</scope>
    <source>
        <strain evidence="3 4">NL19</strain>
    </source>
</reference>
<feature type="domain" description="Tail specific protease" evidence="2">
    <location>
        <begin position="377"/>
        <end position="622"/>
    </location>
</feature>
<dbReference type="SUPFAM" id="SSF52096">
    <property type="entry name" value="ClpP/crotonase"/>
    <property type="match status" value="1"/>
</dbReference>
<name>A0A0D0GLU6_9SPHI</name>
<dbReference type="GO" id="GO:0004175">
    <property type="term" value="F:endopeptidase activity"/>
    <property type="evidence" value="ECO:0007669"/>
    <property type="project" value="TreeGrafter"/>
</dbReference>
<dbReference type="GO" id="GO:0006508">
    <property type="term" value="P:proteolysis"/>
    <property type="evidence" value="ECO:0007669"/>
    <property type="project" value="InterPro"/>
</dbReference>
<dbReference type="AlphaFoldDB" id="A0A0D0GLU6"/>
<dbReference type="InterPro" id="IPR029045">
    <property type="entry name" value="ClpP/crotonase-like_dom_sf"/>
</dbReference>
<gene>
    <name evidence="3" type="ORF">TH53_05055</name>
</gene>
<dbReference type="RefSeq" id="WP_041879038.1">
    <property type="nucleotide sequence ID" value="NZ_JXRA01000019.1"/>
</dbReference>
<proteinExistence type="predicted"/>
<evidence type="ECO:0000313" key="4">
    <source>
        <dbReference type="Proteomes" id="UP000032049"/>
    </source>
</evidence>
<feature type="transmembrane region" description="Helical" evidence="1">
    <location>
        <begin position="259"/>
        <end position="275"/>
    </location>
</feature>
<dbReference type="STRING" id="1503925.TH53_05055"/>
<keyword evidence="1" id="KW-0812">Transmembrane</keyword>
<sequence>MKINKSVCLLGILLIIPLLMKGQLNIGIGAGISRNSLISNQTDRPFTAPEKVYGYAAEIILQYPVNKFLTIGAEPSFIRKNYKVARSDYYQGIYQETYNSYIQLPVMLTFYIGNQKVRGGISAGGYSAYWANSRKKGVIPNLSNLSLQDGDYMNVFQNMQRFSYDNAYRFDPKLDKRWEFGWLVGLDFQYTFVKQIAGFVAARYYYSLTDQTKKYSNNQEQRFNETLVIVAGLLFKINTSKKKQMRKKCVTQRISKFRGIYFLNVLLIVLVPMLISCRKKLDEQMSPSNVSDDNFKTIFDGFWNGMNRNYVMWDIDTTRWDNIYSIFSPVFSKLQIKNRADRLLAAHYLRQMTRGLRDGHYSLQFNDPVLKDSSIIPADIRLKLRPDYHLSYQSDYFDQIAKRYLDKPYYDADYNTDLQHPLRYKAGTIRQNILYFRLNSFSIFRAFNSENGRMTALLDFVFRSIKDHNTKGVILDLRDNNGGDLQDLNFFAGRFIARPLQYGSSRYKSSNNPFDYTLWMPAIITPMPESQEFKNKIVVLVNMYSISMSELITMALKALPNTTVIGERTYGANGLLTAEADLNGGSFNVGDFAVIKAASAMFKYKDDHVYEGVGFPADIQVPYDESMALIYTDRQLEKAISLFEP</sequence>
<accession>A0A0D0GLU6</accession>
<dbReference type="GO" id="GO:0030288">
    <property type="term" value="C:outer membrane-bounded periplasmic space"/>
    <property type="evidence" value="ECO:0007669"/>
    <property type="project" value="TreeGrafter"/>
</dbReference>
<dbReference type="InterPro" id="IPR025665">
    <property type="entry name" value="Beta-barrel_OMP_2"/>
</dbReference>
<evidence type="ECO:0000313" key="3">
    <source>
        <dbReference type="EMBL" id="KIO78217.1"/>
    </source>
</evidence>